<evidence type="ECO:0000313" key="1">
    <source>
        <dbReference type="EMBL" id="MBA0560870.1"/>
    </source>
</evidence>
<comment type="caution">
    <text evidence="1">The sequence shown here is derived from an EMBL/GenBank/DDBJ whole genome shotgun (WGS) entry which is preliminary data.</text>
</comment>
<dbReference type="EMBL" id="JABEZX010000007">
    <property type="protein sequence ID" value="MBA0560870.1"/>
    <property type="molecule type" value="Genomic_DNA"/>
</dbReference>
<protein>
    <submittedName>
        <fullName evidence="1">Uncharacterized protein</fullName>
    </submittedName>
</protein>
<sequence length="73" mass="8244">MVKMDIYVRVANDTVYAMEVLPPKGQPFLKGNTSLWMSHLSLKFPERYGNVAQLLFVKMDDSLLKAMGCYGKG</sequence>
<gene>
    <name evidence="1" type="ORF">Golob_017745</name>
</gene>
<keyword evidence="2" id="KW-1185">Reference proteome</keyword>
<dbReference type="AlphaFoldDB" id="A0A7J8M8D0"/>
<dbReference type="Proteomes" id="UP000593572">
    <property type="component" value="Unassembled WGS sequence"/>
</dbReference>
<organism evidence="1 2">
    <name type="scientific">Gossypium lobatum</name>
    <dbReference type="NCBI Taxonomy" id="34289"/>
    <lineage>
        <taxon>Eukaryota</taxon>
        <taxon>Viridiplantae</taxon>
        <taxon>Streptophyta</taxon>
        <taxon>Embryophyta</taxon>
        <taxon>Tracheophyta</taxon>
        <taxon>Spermatophyta</taxon>
        <taxon>Magnoliopsida</taxon>
        <taxon>eudicotyledons</taxon>
        <taxon>Gunneridae</taxon>
        <taxon>Pentapetalae</taxon>
        <taxon>rosids</taxon>
        <taxon>malvids</taxon>
        <taxon>Malvales</taxon>
        <taxon>Malvaceae</taxon>
        <taxon>Malvoideae</taxon>
        <taxon>Gossypium</taxon>
    </lineage>
</organism>
<accession>A0A7J8M8D0</accession>
<proteinExistence type="predicted"/>
<evidence type="ECO:0000313" key="2">
    <source>
        <dbReference type="Proteomes" id="UP000593572"/>
    </source>
</evidence>
<name>A0A7J8M8D0_9ROSI</name>
<reference evidence="1 2" key="1">
    <citation type="journal article" date="2019" name="Genome Biol. Evol.">
        <title>Insights into the evolution of the New World diploid cottons (Gossypium, subgenus Houzingenia) based on genome sequencing.</title>
        <authorList>
            <person name="Grover C.E."/>
            <person name="Arick M.A. 2nd"/>
            <person name="Thrash A."/>
            <person name="Conover J.L."/>
            <person name="Sanders W.S."/>
            <person name="Peterson D.G."/>
            <person name="Frelichowski J.E."/>
            <person name="Scheffler J.A."/>
            <person name="Scheffler B.E."/>
            <person name="Wendel J.F."/>
        </authorList>
    </citation>
    <scope>NUCLEOTIDE SEQUENCE [LARGE SCALE GENOMIC DNA]</scope>
    <source>
        <strain evidence="1">157</strain>
        <tissue evidence="1">Leaf</tissue>
    </source>
</reference>